<dbReference type="AlphaFoldDB" id="A0A9Q1BMC0"/>
<dbReference type="OrthoDB" id="3751033at2759"/>
<gene>
    <name evidence="1" type="ORF">HOLleu_28751</name>
</gene>
<evidence type="ECO:0000313" key="1">
    <source>
        <dbReference type="EMBL" id="KAJ8029373.1"/>
    </source>
</evidence>
<evidence type="ECO:0000313" key="2">
    <source>
        <dbReference type="Proteomes" id="UP001152320"/>
    </source>
</evidence>
<accession>A0A9Q1BMC0</accession>
<dbReference type="EMBL" id="JAIZAY010000014">
    <property type="protein sequence ID" value="KAJ8029373.1"/>
    <property type="molecule type" value="Genomic_DNA"/>
</dbReference>
<sequence>MVFLPWHGSPRKLSQLCLVPIAAETLALTDAIDTGMFLALFYSEMACGRAKPEIIPLECITNNQSLFENLHSTNLVCEKQLMTDISGIKELLQSKQVESVGWSPTKTQPADCLTKKGASSLPLLQMIEEEVWSF</sequence>
<proteinExistence type="predicted"/>
<reference evidence="1" key="1">
    <citation type="submission" date="2021-10" db="EMBL/GenBank/DDBJ databases">
        <title>Tropical sea cucumber genome reveals ecological adaptation and Cuvierian tubules defense mechanism.</title>
        <authorList>
            <person name="Chen T."/>
        </authorList>
    </citation>
    <scope>NUCLEOTIDE SEQUENCE</scope>
    <source>
        <strain evidence="1">Nanhai2018</strain>
        <tissue evidence="1">Muscle</tissue>
    </source>
</reference>
<comment type="caution">
    <text evidence="1">The sequence shown here is derived from an EMBL/GenBank/DDBJ whole genome shotgun (WGS) entry which is preliminary data.</text>
</comment>
<protein>
    <submittedName>
        <fullName evidence="1">Uncharacterized protein</fullName>
    </submittedName>
</protein>
<keyword evidence="2" id="KW-1185">Reference proteome</keyword>
<organism evidence="1 2">
    <name type="scientific">Holothuria leucospilota</name>
    <name type="common">Black long sea cucumber</name>
    <name type="synonym">Mertensiothuria leucospilota</name>
    <dbReference type="NCBI Taxonomy" id="206669"/>
    <lineage>
        <taxon>Eukaryota</taxon>
        <taxon>Metazoa</taxon>
        <taxon>Echinodermata</taxon>
        <taxon>Eleutherozoa</taxon>
        <taxon>Echinozoa</taxon>
        <taxon>Holothuroidea</taxon>
        <taxon>Aspidochirotacea</taxon>
        <taxon>Aspidochirotida</taxon>
        <taxon>Holothuriidae</taxon>
        <taxon>Holothuria</taxon>
    </lineage>
</organism>
<name>A0A9Q1BMC0_HOLLE</name>
<dbReference type="Proteomes" id="UP001152320">
    <property type="component" value="Chromosome 14"/>
</dbReference>